<keyword evidence="1" id="KW-0812">Transmembrane</keyword>
<reference evidence="3 4" key="1">
    <citation type="journal article" date="2011" name="BMC Genomics">
        <title>Comparative genome analysis and genome-guided physiological analysis of Roseobacter litoralis.</title>
        <authorList>
            <person name="Kalhoefer D."/>
            <person name="Thole S."/>
            <person name="Voget S."/>
            <person name="Lehmann R."/>
            <person name="Liesegang H."/>
            <person name="Wollher A."/>
            <person name="Daniel R."/>
            <person name="Simon M."/>
            <person name="Brinkhoff T."/>
        </authorList>
    </citation>
    <scope>NUCLEOTIDE SEQUENCE [LARGE SCALE GENOMIC DNA]</scope>
    <source>
        <strain evidence="4">ATCC 49566 / DSM 6996 / JCM 21268 / NBRC 15278 / OCh 149</strain>
    </source>
</reference>
<evidence type="ECO:0008006" key="5">
    <source>
        <dbReference type="Google" id="ProtNLM"/>
    </source>
</evidence>
<accession>F7ZKX4</accession>
<evidence type="ECO:0000256" key="1">
    <source>
        <dbReference type="SAM" id="Phobius"/>
    </source>
</evidence>
<keyword evidence="1" id="KW-0472">Membrane</keyword>
<dbReference type="KEGG" id="rli:RLO149_c020010"/>
<keyword evidence="1" id="KW-1133">Transmembrane helix</keyword>
<dbReference type="Proteomes" id="UP000001353">
    <property type="component" value="Chromosome"/>
</dbReference>
<feature type="transmembrane region" description="Helical" evidence="1">
    <location>
        <begin position="209"/>
        <end position="229"/>
    </location>
</feature>
<evidence type="ECO:0000256" key="2">
    <source>
        <dbReference type="SAM" id="SignalP"/>
    </source>
</evidence>
<keyword evidence="4" id="KW-1185">Reference proteome</keyword>
<dbReference type="InterPro" id="IPR022472">
    <property type="entry name" value="VPLPA-CTERM"/>
</dbReference>
<gene>
    <name evidence="3" type="ordered locus">RLO149_c020010</name>
</gene>
<evidence type="ECO:0000313" key="4">
    <source>
        <dbReference type="Proteomes" id="UP000001353"/>
    </source>
</evidence>
<name>F7ZKX4_ROSLO</name>
<feature type="chain" id="PRO_5003366864" description="VPLPA-CTERM protein sorting domain-containing protein" evidence="2">
    <location>
        <begin position="38"/>
        <end position="235"/>
    </location>
</feature>
<proteinExistence type="predicted"/>
<keyword evidence="2" id="KW-0732">Signal</keyword>
<dbReference type="STRING" id="391595.RLO149_c020010"/>
<dbReference type="AlphaFoldDB" id="F7ZKX4"/>
<organism evidence="3 4">
    <name type="scientific">Roseobacter litoralis (strain ATCC 49566 / DSM 6996 / JCM 21268 / NBRC 15278 / OCh 149)</name>
    <dbReference type="NCBI Taxonomy" id="391595"/>
    <lineage>
        <taxon>Bacteria</taxon>
        <taxon>Pseudomonadati</taxon>
        <taxon>Pseudomonadota</taxon>
        <taxon>Alphaproteobacteria</taxon>
        <taxon>Rhodobacterales</taxon>
        <taxon>Roseobacteraceae</taxon>
        <taxon>Roseobacter</taxon>
    </lineage>
</organism>
<dbReference type="NCBIfam" id="TIGR03370">
    <property type="entry name" value="VPLPA-CTERM"/>
    <property type="match status" value="1"/>
</dbReference>
<dbReference type="EMBL" id="CP002623">
    <property type="protein sequence ID" value="AEI93985.1"/>
    <property type="molecule type" value="Genomic_DNA"/>
</dbReference>
<sequence>MNVQASKLMVTGITKMGSLKNITLAAALVCSAGLAQAAVVSFDENFGGALTEGTEITTFDFGAGLTGSLTVTGGTAEARVLDSESGNGLGVTNDPDLASPFSDADRVLADRGFGNVLIVQSDDAGVSIPNDERSGGSITFTFDTAIILDSIFLLDGEEGISLTYGLTTLSGLGGADNTFDFVTANSGPILSFTVEFGGSGAIGEFKASVVPLPAGLPLLIGGLGAFAWMKRRKQA</sequence>
<evidence type="ECO:0000313" key="3">
    <source>
        <dbReference type="EMBL" id="AEI93985.1"/>
    </source>
</evidence>
<dbReference type="eggNOG" id="ENOG5033P4I">
    <property type="taxonomic scope" value="Bacteria"/>
</dbReference>
<protein>
    <recommendedName>
        <fullName evidence="5">VPLPA-CTERM protein sorting domain-containing protein</fullName>
    </recommendedName>
</protein>
<dbReference type="HOGENOM" id="CLU_1179500_0_0_5"/>
<feature type="signal peptide" evidence="2">
    <location>
        <begin position="1"/>
        <end position="37"/>
    </location>
</feature>